<dbReference type="Pfam" id="PF01863">
    <property type="entry name" value="YgjP-like"/>
    <property type="match status" value="1"/>
</dbReference>
<dbReference type="PANTHER" id="PTHR30399:SF1">
    <property type="entry name" value="UTP PYROPHOSPHATASE"/>
    <property type="match status" value="1"/>
</dbReference>
<gene>
    <name evidence="2" type="ORF">NNJEOMEG_01471</name>
</gene>
<keyword evidence="3" id="KW-1185">Reference proteome</keyword>
<dbReference type="PANTHER" id="PTHR30399">
    <property type="entry name" value="UNCHARACTERIZED PROTEIN YGJP"/>
    <property type="match status" value="1"/>
</dbReference>
<protein>
    <recommendedName>
        <fullName evidence="1">YgjP-like metallopeptidase domain-containing protein</fullName>
    </recommendedName>
</protein>
<dbReference type="Proteomes" id="UP000494245">
    <property type="component" value="Unassembled WGS sequence"/>
</dbReference>
<dbReference type="InterPro" id="IPR002725">
    <property type="entry name" value="YgjP-like_metallopeptidase"/>
</dbReference>
<evidence type="ECO:0000313" key="2">
    <source>
        <dbReference type="EMBL" id="GFK93637.1"/>
    </source>
</evidence>
<dbReference type="AlphaFoldDB" id="A0A6V8LVE1"/>
<organism evidence="2 3">
    <name type="scientific">Fundidesulfovibrio magnetotacticus</name>
    <dbReference type="NCBI Taxonomy" id="2730080"/>
    <lineage>
        <taxon>Bacteria</taxon>
        <taxon>Pseudomonadati</taxon>
        <taxon>Thermodesulfobacteriota</taxon>
        <taxon>Desulfovibrionia</taxon>
        <taxon>Desulfovibrionales</taxon>
        <taxon>Desulfovibrionaceae</taxon>
        <taxon>Fundidesulfovibrio</taxon>
    </lineage>
</organism>
<feature type="domain" description="YgjP-like metallopeptidase" evidence="1">
    <location>
        <begin position="27"/>
        <end position="235"/>
    </location>
</feature>
<dbReference type="CDD" id="cd07344">
    <property type="entry name" value="M48_yhfN_like"/>
    <property type="match status" value="1"/>
</dbReference>
<evidence type="ECO:0000259" key="1">
    <source>
        <dbReference type="Pfam" id="PF01863"/>
    </source>
</evidence>
<sequence>MNASRTIPPSGLPPLPDYRVRVSARARQVRLVVTPRDGLVVSVPVGFDAALVPEIVAQRLEWVTRTLERVALQRAEALLPPAGVSLRAVGRELTVRYRPGPDGSGSVRVRAAGPVSLEVSGALADRELVARALRTWLKREAARELPPRLDALSARLDLPHAGCVVRLQRSRWGSCSARGTISLNARLLFLPPELSDYVLAHELAHTLHLDHSPAYWRALEERLPGARGLDRQLRHAGRFVPAWSRP</sequence>
<reference evidence="2 3" key="1">
    <citation type="submission" date="2020-04" db="EMBL/GenBank/DDBJ databases">
        <authorList>
            <consortium name="Desulfovibrio sp. FSS-1 genome sequencing consortium"/>
            <person name="Shimoshige H."/>
            <person name="Kobayashi H."/>
            <person name="Maekawa T."/>
        </authorList>
    </citation>
    <scope>NUCLEOTIDE SEQUENCE [LARGE SCALE GENOMIC DNA]</scope>
    <source>
        <strain evidence="2 3">SIID29052-01</strain>
    </source>
</reference>
<dbReference type="Gene3D" id="3.30.2010.10">
    <property type="entry name" value="Metalloproteases ('zincins'), catalytic domain"/>
    <property type="match status" value="1"/>
</dbReference>
<dbReference type="EMBL" id="BLTE01000005">
    <property type="protein sequence ID" value="GFK93637.1"/>
    <property type="molecule type" value="Genomic_DNA"/>
</dbReference>
<evidence type="ECO:0000313" key="3">
    <source>
        <dbReference type="Proteomes" id="UP000494245"/>
    </source>
</evidence>
<comment type="caution">
    <text evidence="2">The sequence shown here is derived from an EMBL/GenBank/DDBJ whole genome shotgun (WGS) entry which is preliminary data.</text>
</comment>
<accession>A0A6V8LVE1</accession>
<dbReference type="RefSeq" id="WP_173082871.1">
    <property type="nucleotide sequence ID" value="NZ_BLTE01000005.1"/>
</dbReference>
<dbReference type="InterPro" id="IPR053136">
    <property type="entry name" value="UTP_pyrophosphatase-like"/>
</dbReference>
<proteinExistence type="predicted"/>
<name>A0A6V8LVE1_9BACT</name>
<reference evidence="2 3" key="2">
    <citation type="submission" date="2020-05" db="EMBL/GenBank/DDBJ databases">
        <title>Draft genome sequence of Desulfovibrio sp. strainFSS-1.</title>
        <authorList>
            <person name="Shimoshige H."/>
            <person name="Kobayashi H."/>
            <person name="Maekawa T."/>
        </authorList>
    </citation>
    <scope>NUCLEOTIDE SEQUENCE [LARGE SCALE GENOMIC DNA]</scope>
    <source>
        <strain evidence="2 3">SIID29052-01</strain>
    </source>
</reference>